<keyword evidence="4" id="KW-1185">Reference proteome</keyword>
<accession>G2KQH0</accession>
<dbReference type="RefSeq" id="WP_014102329.1">
    <property type="nucleotide sequence ID" value="NC_016026.1"/>
</dbReference>
<dbReference type="GO" id="GO:0048027">
    <property type="term" value="F:mRNA 5'-UTR binding"/>
    <property type="evidence" value="ECO:0007669"/>
    <property type="project" value="InterPro"/>
</dbReference>
<sequence length="127" mass="14564">MALIIDLKPGEKILIGEAVITNDSQRTRLHIAGNAPILREKDVLREEDVNTPAKKIYFLIQCMYISSKPDQYFEKYFSTIREIQEAAPTTTVFFASINDKILSGQYYQAMKEARELIKYEQGLIDNA</sequence>
<dbReference type="KEGG" id="mai:MICA_772"/>
<keyword evidence="1" id="KW-1005">Bacterial flagellum biogenesis</keyword>
<protein>
    <submittedName>
        <fullName evidence="3">Flagellar FlbT family protein</fullName>
    </submittedName>
</protein>
<dbReference type="EMBL" id="CP002382">
    <property type="protein sequence ID" value="AEP09106.1"/>
    <property type="molecule type" value="Genomic_DNA"/>
</dbReference>
<gene>
    <name evidence="3" type="ordered locus">MICA_772</name>
</gene>
<keyword evidence="3" id="KW-0969">Cilium</keyword>
<proteinExistence type="predicted"/>
<evidence type="ECO:0000256" key="2">
    <source>
        <dbReference type="ARBA" id="ARBA00022884"/>
    </source>
</evidence>
<name>G2KQH0_MICAA</name>
<dbReference type="InterPro" id="IPR009967">
    <property type="entry name" value="Flagellum_FlbT"/>
</dbReference>
<keyword evidence="3" id="KW-0282">Flagellum</keyword>
<keyword evidence="2" id="KW-0694">RNA-binding</keyword>
<evidence type="ECO:0000256" key="1">
    <source>
        <dbReference type="ARBA" id="ARBA00022795"/>
    </source>
</evidence>
<evidence type="ECO:0000313" key="4">
    <source>
        <dbReference type="Proteomes" id="UP000009286"/>
    </source>
</evidence>
<organism evidence="3 4">
    <name type="scientific">Micavibrio aeruginosavorus (strain ARL-13)</name>
    <dbReference type="NCBI Taxonomy" id="856793"/>
    <lineage>
        <taxon>Bacteria</taxon>
        <taxon>Pseudomonadati</taxon>
        <taxon>Bdellovibrionota</taxon>
        <taxon>Bdellovibrionia</taxon>
        <taxon>Bdellovibrionales</taxon>
        <taxon>Pseudobdellovibrionaceae</taxon>
        <taxon>Micavibrio</taxon>
    </lineage>
</organism>
<dbReference type="Proteomes" id="UP000009286">
    <property type="component" value="Chromosome"/>
</dbReference>
<evidence type="ECO:0000313" key="3">
    <source>
        <dbReference type="EMBL" id="AEP09106.1"/>
    </source>
</evidence>
<dbReference type="GO" id="GO:1902209">
    <property type="term" value="P:negative regulation of bacterial-type flagellum assembly"/>
    <property type="evidence" value="ECO:0007669"/>
    <property type="project" value="InterPro"/>
</dbReference>
<dbReference type="AlphaFoldDB" id="G2KQH0"/>
<dbReference type="STRING" id="856793.MICA_772"/>
<dbReference type="HOGENOM" id="CLU_130913_0_0_5"/>
<keyword evidence="3" id="KW-0966">Cell projection</keyword>
<dbReference type="OrthoDB" id="8561314at2"/>
<dbReference type="Pfam" id="PF07378">
    <property type="entry name" value="FlbT"/>
    <property type="match status" value="1"/>
</dbReference>
<reference evidence="3 4" key="1">
    <citation type="journal article" date="2011" name="BMC Genomics">
        <title>Genomic insights into an obligate epibiotic bacterial predator: Micavibrio aeruginosavorus ARL-13.</title>
        <authorList>
            <person name="Wang Z."/>
            <person name="Kadouri D."/>
            <person name="Wu M."/>
        </authorList>
    </citation>
    <scope>NUCLEOTIDE SEQUENCE [LARGE SCALE GENOMIC DNA]</scope>
    <source>
        <strain evidence="3 4">ARL-13</strain>
    </source>
</reference>
<dbReference type="eggNOG" id="COG5443">
    <property type="taxonomic scope" value="Bacteria"/>
</dbReference>
<dbReference type="GO" id="GO:0006402">
    <property type="term" value="P:mRNA catabolic process"/>
    <property type="evidence" value="ECO:0007669"/>
    <property type="project" value="InterPro"/>
</dbReference>